<proteinExistence type="predicted"/>
<name>A0AAD1SDQ3_PELCU</name>
<dbReference type="Proteomes" id="UP001295444">
    <property type="component" value="Chromosome 05"/>
</dbReference>
<organism evidence="1 2">
    <name type="scientific">Pelobates cultripes</name>
    <name type="common">Western spadefoot toad</name>
    <dbReference type="NCBI Taxonomy" id="61616"/>
    <lineage>
        <taxon>Eukaryota</taxon>
        <taxon>Metazoa</taxon>
        <taxon>Chordata</taxon>
        <taxon>Craniata</taxon>
        <taxon>Vertebrata</taxon>
        <taxon>Euteleostomi</taxon>
        <taxon>Amphibia</taxon>
        <taxon>Batrachia</taxon>
        <taxon>Anura</taxon>
        <taxon>Pelobatoidea</taxon>
        <taxon>Pelobatidae</taxon>
        <taxon>Pelobates</taxon>
    </lineage>
</organism>
<reference evidence="1" key="1">
    <citation type="submission" date="2022-03" db="EMBL/GenBank/DDBJ databases">
        <authorList>
            <person name="Alioto T."/>
            <person name="Alioto T."/>
            <person name="Gomez Garrido J."/>
        </authorList>
    </citation>
    <scope>NUCLEOTIDE SEQUENCE</scope>
</reference>
<keyword evidence="2" id="KW-1185">Reference proteome</keyword>
<dbReference type="EMBL" id="OW240916">
    <property type="protein sequence ID" value="CAH2295228.1"/>
    <property type="molecule type" value="Genomic_DNA"/>
</dbReference>
<evidence type="ECO:0000313" key="1">
    <source>
        <dbReference type="EMBL" id="CAH2295228.1"/>
    </source>
</evidence>
<accession>A0AAD1SDQ3</accession>
<dbReference type="AlphaFoldDB" id="A0AAD1SDQ3"/>
<protein>
    <recommendedName>
        <fullName evidence="3">Reverse transcriptase zinc-binding domain-containing protein</fullName>
    </recommendedName>
</protein>
<sequence>MPRLTDEQWLKSLNALRGITSCFSHVEAHKKVVYRWYLTPHRLNKIYCTVNPKCWRCGTHDGHMTHIWWECEAIKPLWTQVQALLNTIANETHLLSPMIALLLLFPDTWRLETRKIASLIILAARNLLALHWKDTYCPTNKELIDKVYQYYQYEVLSSDSYVKTRKLEELWKPWLALNYHRKSKGRGVVHD</sequence>
<gene>
    <name evidence="1" type="ORF">PECUL_23A058000</name>
</gene>
<evidence type="ECO:0008006" key="3">
    <source>
        <dbReference type="Google" id="ProtNLM"/>
    </source>
</evidence>
<evidence type="ECO:0000313" key="2">
    <source>
        <dbReference type="Proteomes" id="UP001295444"/>
    </source>
</evidence>